<evidence type="ECO:0000259" key="2">
    <source>
        <dbReference type="SMART" id="SM00858"/>
    </source>
</evidence>
<dbReference type="AlphaFoldDB" id="A0A6J6KND9"/>
<reference evidence="3" key="1">
    <citation type="submission" date="2020-05" db="EMBL/GenBank/DDBJ databases">
        <authorList>
            <person name="Chiriac C."/>
            <person name="Salcher M."/>
            <person name="Ghai R."/>
            <person name="Kavagutti S V."/>
        </authorList>
    </citation>
    <scope>NUCLEOTIDE SEQUENCE</scope>
</reference>
<gene>
    <name evidence="3" type="ORF">UFOPK2166_00756</name>
</gene>
<evidence type="ECO:0000256" key="1">
    <source>
        <dbReference type="SAM" id="Phobius"/>
    </source>
</evidence>
<protein>
    <submittedName>
        <fullName evidence="3">Unannotated protein</fullName>
    </submittedName>
</protein>
<accession>A0A6J6KND9</accession>
<keyword evidence="1" id="KW-0472">Membrane</keyword>
<proteinExistence type="predicted"/>
<keyword evidence="1" id="KW-1133">Transmembrane helix</keyword>
<name>A0A6J6KND9_9ZZZZ</name>
<evidence type="ECO:0000313" key="3">
    <source>
        <dbReference type="EMBL" id="CAB4650023.1"/>
    </source>
</evidence>
<organism evidence="3">
    <name type="scientific">freshwater metagenome</name>
    <dbReference type="NCBI Taxonomy" id="449393"/>
    <lineage>
        <taxon>unclassified sequences</taxon>
        <taxon>metagenomes</taxon>
        <taxon>ecological metagenomes</taxon>
    </lineage>
</organism>
<dbReference type="SMART" id="SM00858">
    <property type="entry name" value="SAF"/>
    <property type="match status" value="1"/>
</dbReference>
<dbReference type="EMBL" id="CAEZWB010000090">
    <property type="protein sequence ID" value="CAB4650023.1"/>
    <property type="molecule type" value="Genomic_DNA"/>
</dbReference>
<sequence>MHQRIAQLAQLLRPAIRKARVWVAQQYLLLCAKQKRRRQAIAALTTIAVLAYVVASFNTYNRQRQLGEITSVFIASQNLEPGDVVDGATFTTRRIPRTFVAPSALRAITDGMVVQQRVAVGDVLSFTNVGTSSTLTDRLPQDFRAVAIVLRTVLPNMQPGNTVDVIANGVLLAADGLVLYVLPESNTVVVAVPSAVSPAVASAAAIGDATLVVSS</sequence>
<keyword evidence="1" id="KW-0812">Transmembrane</keyword>
<feature type="domain" description="SAF" evidence="2">
    <location>
        <begin position="70"/>
        <end position="130"/>
    </location>
</feature>
<dbReference type="Pfam" id="PF08666">
    <property type="entry name" value="SAF"/>
    <property type="match status" value="1"/>
</dbReference>
<dbReference type="InterPro" id="IPR013974">
    <property type="entry name" value="SAF"/>
</dbReference>
<dbReference type="CDD" id="cd11614">
    <property type="entry name" value="SAF_CpaB_FlgA_like"/>
    <property type="match status" value="1"/>
</dbReference>
<feature type="transmembrane region" description="Helical" evidence="1">
    <location>
        <begin position="40"/>
        <end position="60"/>
    </location>
</feature>